<keyword evidence="1" id="KW-0808">Transferase</keyword>
<accession>A0A3S6QW38</accession>
<dbReference type="InterPro" id="IPR036095">
    <property type="entry name" value="PTS_EIIB-like_sf"/>
</dbReference>
<proteinExistence type="predicted"/>
<reference evidence="3 4" key="1">
    <citation type="submission" date="2016-11" db="EMBL/GenBank/DDBJ databases">
        <title>Interaction between Lactobacillus species and yeast in water kefir.</title>
        <authorList>
            <person name="Behr J."/>
            <person name="Xu D."/>
            <person name="Vogel R.F."/>
        </authorList>
    </citation>
    <scope>NUCLEOTIDE SEQUENCE [LARGE SCALE GENOMIC DNA]</scope>
    <source>
        <strain evidence="3 4">TMW 1.1822</strain>
    </source>
</reference>
<dbReference type="GO" id="GO:0009401">
    <property type="term" value="P:phosphoenolpyruvate-dependent sugar phosphotransferase system"/>
    <property type="evidence" value="ECO:0007669"/>
    <property type="project" value="InterPro"/>
</dbReference>
<gene>
    <name evidence="3" type="ORF">BSQ49_09775</name>
</gene>
<feature type="domain" description="PTS EIIB type-2" evidence="2">
    <location>
        <begin position="1"/>
        <end position="95"/>
    </location>
</feature>
<dbReference type="SUPFAM" id="SSF52794">
    <property type="entry name" value="PTS system IIB component-like"/>
    <property type="match status" value="1"/>
</dbReference>
<dbReference type="AlphaFoldDB" id="A0A3S6QW38"/>
<dbReference type="Gene3D" id="3.40.50.2300">
    <property type="match status" value="1"/>
</dbReference>
<evidence type="ECO:0000256" key="1">
    <source>
        <dbReference type="ARBA" id="ARBA00022679"/>
    </source>
</evidence>
<dbReference type="InterPro" id="IPR003501">
    <property type="entry name" value="PTS_EIIB_2/3"/>
</dbReference>
<evidence type="ECO:0000259" key="2">
    <source>
        <dbReference type="PROSITE" id="PS51099"/>
    </source>
</evidence>
<dbReference type="Pfam" id="PF02302">
    <property type="entry name" value="PTS_IIB"/>
    <property type="match status" value="1"/>
</dbReference>
<dbReference type="PROSITE" id="PS51099">
    <property type="entry name" value="PTS_EIIB_TYPE_2"/>
    <property type="match status" value="1"/>
</dbReference>
<dbReference type="GO" id="GO:0008982">
    <property type="term" value="F:protein-N(PI)-phosphohistidine-sugar phosphotransferase activity"/>
    <property type="evidence" value="ECO:0007669"/>
    <property type="project" value="InterPro"/>
</dbReference>
<organism evidence="3 4">
    <name type="scientific">Liquorilactobacillus hordei</name>
    <dbReference type="NCBI Taxonomy" id="468911"/>
    <lineage>
        <taxon>Bacteria</taxon>
        <taxon>Bacillati</taxon>
        <taxon>Bacillota</taxon>
        <taxon>Bacilli</taxon>
        <taxon>Lactobacillales</taxon>
        <taxon>Lactobacillaceae</taxon>
        <taxon>Liquorilactobacillus</taxon>
    </lineage>
</organism>
<dbReference type="Proteomes" id="UP000314960">
    <property type="component" value="Chromosome"/>
</dbReference>
<sequence length="95" mass="10307">MKSLMIVCGTGVATSTIVTGKIKTWLEEKNYTSKVALHQGKITDIVNTVGDYDAVISTTMVPERIKDQVINGVPLLTGANPEAVFSKVEEKLELK</sequence>
<evidence type="ECO:0000313" key="4">
    <source>
        <dbReference type="Proteomes" id="UP000314960"/>
    </source>
</evidence>
<dbReference type="RefSeq" id="WP_141054651.1">
    <property type="nucleotide sequence ID" value="NZ_CP018176.1"/>
</dbReference>
<protein>
    <submittedName>
        <fullName evidence="3">PTS galactitol transporter subunit IIB</fullName>
    </submittedName>
</protein>
<dbReference type="CDD" id="cd05566">
    <property type="entry name" value="PTS_IIB_galactitol"/>
    <property type="match status" value="1"/>
</dbReference>
<dbReference type="EMBL" id="CP018176">
    <property type="protein sequence ID" value="AUJ30445.1"/>
    <property type="molecule type" value="Genomic_DNA"/>
</dbReference>
<evidence type="ECO:0000313" key="3">
    <source>
        <dbReference type="EMBL" id="AUJ30445.1"/>
    </source>
</evidence>
<dbReference type="InterPro" id="IPR013011">
    <property type="entry name" value="PTS_EIIB_2"/>
</dbReference>
<dbReference type="KEGG" id="lhw:BSQ49_09775"/>
<name>A0A3S6QW38_9LACO</name>